<dbReference type="InterPro" id="IPR028098">
    <property type="entry name" value="Glyco_trans_4-like_N"/>
</dbReference>
<dbReference type="AlphaFoldDB" id="A0A094PWM5"/>
<accession>A0A094PWM5</accession>
<dbReference type="PANTHER" id="PTHR45947">
    <property type="entry name" value="SULFOQUINOVOSYL TRANSFERASE SQD2"/>
    <property type="match status" value="1"/>
</dbReference>
<comment type="caution">
    <text evidence="2">The sequence shown here is derived from an EMBL/GenBank/DDBJ whole genome shotgun (WGS) entry which is preliminary data.</text>
</comment>
<dbReference type="EMBL" id="JNSL01000111">
    <property type="protein sequence ID" value="KGA15502.1"/>
    <property type="molecule type" value="Genomic_DNA"/>
</dbReference>
<reference evidence="2" key="1">
    <citation type="submission" date="2014-06" db="EMBL/GenBank/DDBJ databases">
        <title>Key roles for freshwater Actinobacteria revealed by deep metagenomic sequencing.</title>
        <authorList>
            <person name="Ghai R."/>
            <person name="Mizuno C.M."/>
            <person name="Picazo A."/>
            <person name="Camacho A."/>
            <person name="Rodriguez-Valera F."/>
        </authorList>
    </citation>
    <scope>NUCLEOTIDE SEQUENCE</scope>
</reference>
<evidence type="ECO:0000259" key="1">
    <source>
        <dbReference type="Pfam" id="PF13439"/>
    </source>
</evidence>
<dbReference type="GO" id="GO:0016757">
    <property type="term" value="F:glycosyltransferase activity"/>
    <property type="evidence" value="ECO:0007669"/>
    <property type="project" value="TreeGrafter"/>
</dbReference>
<sequence length="372" mass="40770">MMHIVQVANFITPTSGGQRLALNSLAHEYIKRGNRCTLVFPGKTKSEWSDGERKCVQVPGISVPLSGGYRAIIKRKELKRVLIELQPDVVELSDKTTLSWLPEWCRQNKIPCVLFSHERASDVVSERLPKLLPVKRVFRKWAQNIEDHTDAIVCASNYAAQEYSRISHKVHIVRLGVDHMVFRGSAGQAPDISSPVVLFAGRLSVEKRPYLVIEAARHLQLQGHNISFLIAGDGPMKSSLAASADGLDVKFLGRISDRAELAEIMASATATIAPSPFETFGLSILESLACGTPVVTARTGAGPELVENDCGEAVASDGAAIAQALLRIFSQDQNRLRMRCASRAASYSWYSSAATMLWLYSSLRNKNLRAAA</sequence>
<dbReference type="PANTHER" id="PTHR45947:SF3">
    <property type="entry name" value="SULFOQUINOVOSYL TRANSFERASE SQD2"/>
    <property type="match status" value="1"/>
</dbReference>
<dbReference type="Pfam" id="PF13439">
    <property type="entry name" value="Glyco_transf_4"/>
    <property type="match status" value="1"/>
</dbReference>
<proteinExistence type="predicted"/>
<protein>
    <recommendedName>
        <fullName evidence="1">Glycosyltransferase subfamily 4-like N-terminal domain-containing protein</fullName>
    </recommendedName>
</protein>
<feature type="domain" description="Glycosyltransferase subfamily 4-like N-terminal" evidence="1">
    <location>
        <begin position="16"/>
        <end position="179"/>
    </location>
</feature>
<evidence type="ECO:0000313" key="2">
    <source>
        <dbReference type="EMBL" id="KGA15502.1"/>
    </source>
</evidence>
<gene>
    <name evidence="2" type="ORF">GM51_14695</name>
</gene>
<dbReference type="InterPro" id="IPR050194">
    <property type="entry name" value="Glycosyltransferase_grp1"/>
</dbReference>
<dbReference type="Gene3D" id="3.40.50.2000">
    <property type="entry name" value="Glycogen Phosphorylase B"/>
    <property type="match status" value="2"/>
</dbReference>
<name>A0A094PWM5_9ZZZZ</name>
<dbReference type="Pfam" id="PF13692">
    <property type="entry name" value="Glyco_trans_1_4"/>
    <property type="match status" value="1"/>
</dbReference>
<organism evidence="2">
    <name type="scientific">freshwater metagenome</name>
    <dbReference type="NCBI Taxonomy" id="449393"/>
    <lineage>
        <taxon>unclassified sequences</taxon>
        <taxon>metagenomes</taxon>
        <taxon>ecological metagenomes</taxon>
    </lineage>
</organism>
<dbReference type="SUPFAM" id="SSF53756">
    <property type="entry name" value="UDP-Glycosyltransferase/glycogen phosphorylase"/>
    <property type="match status" value="1"/>
</dbReference>